<feature type="signal peptide" evidence="3">
    <location>
        <begin position="1"/>
        <end position="22"/>
    </location>
</feature>
<keyword evidence="6" id="KW-1185">Reference proteome</keyword>
<feature type="compositionally biased region" description="Polar residues" evidence="1">
    <location>
        <begin position="115"/>
        <end position="124"/>
    </location>
</feature>
<evidence type="ECO:0000256" key="1">
    <source>
        <dbReference type="SAM" id="MobiDB-lite"/>
    </source>
</evidence>
<dbReference type="PANTHER" id="PTHR34200">
    <property type="entry name" value="DENTIN SIALOPHOSPHOPROTEIN-LIKE ISOFORM X1"/>
    <property type="match status" value="1"/>
</dbReference>
<evidence type="ECO:0000259" key="4">
    <source>
        <dbReference type="Pfam" id="PF24053"/>
    </source>
</evidence>
<keyword evidence="2" id="KW-0472">Membrane</keyword>
<name>A0A2P6R8D4_ROSCH</name>
<comment type="caution">
    <text evidence="5">The sequence shown here is derived from an EMBL/GenBank/DDBJ whole genome shotgun (WGS) entry which is preliminary data.</text>
</comment>
<gene>
    <name evidence="5" type="ORF">RchiOBHm_Chr3g0460451</name>
</gene>
<feature type="transmembrane region" description="Helical" evidence="2">
    <location>
        <begin position="315"/>
        <end position="335"/>
    </location>
</feature>
<dbReference type="Pfam" id="PF24053">
    <property type="entry name" value="DUF7356"/>
    <property type="match status" value="1"/>
</dbReference>
<keyword evidence="2" id="KW-0812">Transmembrane</keyword>
<dbReference type="InterPro" id="IPR055780">
    <property type="entry name" value="DUF7356"/>
</dbReference>
<proteinExistence type="predicted"/>
<reference evidence="5 6" key="1">
    <citation type="journal article" date="2018" name="Nat. Genet.">
        <title>The Rosa genome provides new insights in the design of modern roses.</title>
        <authorList>
            <person name="Bendahmane M."/>
        </authorList>
    </citation>
    <scope>NUCLEOTIDE SEQUENCE [LARGE SCALE GENOMIC DNA]</scope>
    <source>
        <strain evidence="6">cv. Old Blush</strain>
    </source>
</reference>
<keyword evidence="3" id="KW-0732">Signal</keyword>
<feature type="chain" id="PRO_5015110224" description="DUF7356 domain-containing protein" evidence="3">
    <location>
        <begin position="23"/>
        <end position="416"/>
    </location>
</feature>
<dbReference type="OrthoDB" id="785602at2759"/>
<accession>A0A2P6R8D4</accession>
<feature type="domain" description="DUF7356" evidence="4">
    <location>
        <begin position="203"/>
        <end position="291"/>
    </location>
</feature>
<evidence type="ECO:0000256" key="3">
    <source>
        <dbReference type="SAM" id="SignalP"/>
    </source>
</evidence>
<keyword evidence="2" id="KW-1133">Transmembrane helix</keyword>
<evidence type="ECO:0000313" key="6">
    <source>
        <dbReference type="Proteomes" id="UP000238479"/>
    </source>
</evidence>
<dbReference type="Gramene" id="PRQ42696">
    <property type="protein sequence ID" value="PRQ42696"/>
    <property type="gene ID" value="RchiOBHm_Chr3g0460451"/>
</dbReference>
<dbReference type="PANTHER" id="PTHR34200:SF2">
    <property type="entry name" value="TRANSMEMBRANE PROTEIN"/>
    <property type="match status" value="1"/>
</dbReference>
<protein>
    <recommendedName>
        <fullName evidence="4">DUF7356 domain-containing protein</fullName>
    </recommendedName>
</protein>
<sequence>MDRTSFLAVFLLLFIVSDVTNASMLTKHRFLIGDPPKGNLDNPTLPGKDSPVVSPPPPSKPDPDPDPNPNPKPVDDGKNKTGSAPPTKTPEPKGSNNSTKPAPVGPPTDTGGGKNNQTQKQDPNPVQKPKEKPTPEPEQKPKENPTLESEQKPKENPTLESDQKPKENPTPEPGKTPEEDPSAKTPEIEKTKNKSANVTNTPNVKKESCDGAIKKCSSTDMVACIKSFNRESTEAVILVQNVRDSTLNGSLSAEDTRDLVIPKHEYKKIKLNMGKSNKIVLKAGNGECVLDPFVSEGNFFMRFPSYEKLVTPINGAYFLIVTVLIFGGMWVCCLVRRRKQRTGGGVPYQELEMALPESASATDVVTAEGWDQGWDDDWDGDNAVKSPGGHLVGSISANGLTARSLNKDGWENNWDD</sequence>
<feature type="compositionally biased region" description="Polar residues" evidence="1">
    <location>
        <begin position="194"/>
        <end position="203"/>
    </location>
</feature>
<evidence type="ECO:0000256" key="2">
    <source>
        <dbReference type="SAM" id="Phobius"/>
    </source>
</evidence>
<dbReference type="AlphaFoldDB" id="A0A2P6R8D4"/>
<evidence type="ECO:0000313" key="5">
    <source>
        <dbReference type="EMBL" id="PRQ42696.1"/>
    </source>
</evidence>
<feature type="compositionally biased region" description="Pro residues" evidence="1">
    <location>
        <begin position="53"/>
        <end position="72"/>
    </location>
</feature>
<dbReference type="EMBL" id="PDCK01000041">
    <property type="protein sequence ID" value="PRQ42696.1"/>
    <property type="molecule type" value="Genomic_DNA"/>
</dbReference>
<dbReference type="OMA" id="FQQFAAY"/>
<feature type="compositionally biased region" description="Basic and acidic residues" evidence="1">
    <location>
        <begin position="128"/>
        <end position="192"/>
    </location>
</feature>
<organism evidence="5 6">
    <name type="scientific">Rosa chinensis</name>
    <name type="common">China rose</name>
    <dbReference type="NCBI Taxonomy" id="74649"/>
    <lineage>
        <taxon>Eukaryota</taxon>
        <taxon>Viridiplantae</taxon>
        <taxon>Streptophyta</taxon>
        <taxon>Embryophyta</taxon>
        <taxon>Tracheophyta</taxon>
        <taxon>Spermatophyta</taxon>
        <taxon>Magnoliopsida</taxon>
        <taxon>eudicotyledons</taxon>
        <taxon>Gunneridae</taxon>
        <taxon>Pentapetalae</taxon>
        <taxon>rosids</taxon>
        <taxon>fabids</taxon>
        <taxon>Rosales</taxon>
        <taxon>Rosaceae</taxon>
        <taxon>Rosoideae</taxon>
        <taxon>Rosoideae incertae sedis</taxon>
        <taxon>Rosa</taxon>
    </lineage>
</organism>
<feature type="region of interest" description="Disordered" evidence="1">
    <location>
        <begin position="30"/>
        <end position="208"/>
    </location>
</feature>
<dbReference type="Proteomes" id="UP000238479">
    <property type="component" value="Chromosome 3"/>
</dbReference>